<evidence type="ECO:0000313" key="1">
    <source>
        <dbReference type="EMBL" id="ASJ75468.1"/>
    </source>
</evidence>
<sequence>MPRAVNSNLQRRFWWQISIALALALLASLLNASSSPLCLYVSSYNQGETWSDGVERGLRDALGHRCEIASFYMDTHRYRQIEEMQQAGLAAYELARDLQPDVIITSDDNAAKYLILPYLVDTSTPVVFAGINWTVREYGLPASNVTGMVEVAPLKSMLSNTLNTVSHSLEERTFTQYKMRDEARILFLSSNTLSERKMLFRLNSLASRSFGSNVDSILVDDFKNWLAGFKVAQRYDLVIIGNNTGIRDWDDNVAELHVRSHTKTLSVTFNTWMMRYSVLGFTRVAEEQGEWAGLSAVALLDGLSVSDIPVVTNRRVETWVNPKLLSNSGLQLNPRLINSARKYY</sequence>
<dbReference type="EMBL" id="CP018632">
    <property type="protein sequence ID" value="ASJ75468.1"/>
    <property type="molecule type" value="Genomic_DNA"/>
</dbReference>
<dbReference type="Gene3D" id="3.40.50.2300">
    <property type="match status" value="2"/>
</dbReference>
<accession>A0A2Z2P082</accession>
<evidence type="ECO:0000313" key="2">
    <source>
        <dbReference type="Proteomes" id="UP000250079"/>
    </source>
</evidence>
<dbReference type="AlphaFoldDB" id="A0A2Z2P082"/>
<gene>
    <name evidence="1" type="ORF">IMCC3135_27065</name>
</gene>
<dbReference type="InterPro" id="IPR007487">
    <property type="entry name" value="ABC_transpt-TYRBP-like"/>
</dbReference>
<dbReference type="Proteomes" id="UP000250079">
    <property type="component" value="Chromosome"/>
</dbReference>
<dbReference type="KEGG" id="gai:IMCC3135_27065"/>
<reference evidence="1 2" key="1">
    <citation type="submission" date="2016-12" db="EMBL/GenBank/DDBJ databases">
        <authorList>
            <person name="Song W.-J."/>
            <person name="Kurnit D.M."/>
        </authorList>
    </citation>
    <scope>NUCLEOTIDE SEQUENCE [LARGE SCALE GENOMIC DNA]</scope>
    <source>
        <strain evidence="1 2">IMCC3135</strain>
    </source>
</reference>
<name>A0A2Z2P082_9GAMM</name>
<dbReference type="OrthoDB" id="1550623at2"/>
<organism evidence="1 2">
    <name type="scientific">Granulosicoccus antarcticus IMCC3135</name>
    <dbReference type="NCBI Taxonomy" id="1192854"/>
    <lineage>
        <taxon>Bacteria</taxon>
        <taxon>Pseudomonadati</taxon>
        <taxon>Pseudomonadota</taxon>
        <taxon>Gammaproteobacteria</taxon>
        <taxon>Chromatiales</taxon>
        <taxon>Granulosicoccaceae</taxon>
        <taxon>Granulosicoccus</taxon>
    </lineage>
</organism>
<protein>
    <recommendedName>
        <fullName evidence="3">ABC transporter substrate-binding protein PnrA-like domain-containing protein</fullName>
    </recommendedName>
</protein>
<dbReference type="RefSeq" id="WP_088920384.1">
    <property type="nucleotide sequence ID" value="NZ_CP018632.1"/>
</dbReference>
<dbReference type="PANTHER" id="PTHR35271:SF1">
    <property type="entry name" value="ABC TRANSPORTER, SUBSTRATE-BINDING LIPOPROTEIN"/>
    <property type="match status" value="1"/>
</dbReference>
<keyword evidence="2" id="KW-1185">Reference proteome</keyword>
<dbReference type="PANTHER" id="PTHR35271">
    <property type="entry name" value="ABC TRANSPORTER, SUBSTRATE-BINDING LIPOPROTEIN-RELATED"/>
    <property type="match status" value="1"/>
</dbReference>
<evidence type="ECO:0008006" key="3">
    <source>
        <dbReference type="Google" id="ProtNLM"/>
    </source>
</evidence>
<proteinExistence type="predicted"/>